<organism evidence="1">
    <name type="scientific">Rhizophora mucronata</name>
    <name type="common">Asiatic mangrove</name>
    <dbReference type="NCBI Taxonomy" id="61149"/>
    <lineage>
        <taxon>Eukaryota</taxon>
        <taxon>Viridiplantae</taxon>
        <taxon>Streptophyta</taxon>
        <taxon>Embryophyta</taxon>
        <taxon>Tracheophyta</taxon>
        <taxon>Spermatophyta</taxon>
        <taxon>Magnoliopsida</taxon>
        <taxon>eudicotyledons</taxon>
        <taxon>Gunneridae</taxon>
        <taxon>Pentapetalae</taxon>
        <taxon>rosids</taxon>
        <taxon>fabids</taxon>
        <taxon>Malpighiales</taxon>
        <taxon>Rhizophoraceae</taxon>
        <taxon>Rhizophora</taxon>
    </lineage>
</organism>
<sequence length="34" mass="3902">MCLLTIVPFFVISMVVPRNISMFREGNLGHTHQL</sequence>
<reference evidence="1" key="1">
    <citation type="submission" date="2018-02" db="EMBL/GenBank/DDBJ databases">
        <title>Rhizophora mucronata_Transcriptome.</title>
        <authorList>
            <person name="Meera S.P."/>
            <person name="Sreeshan A."/>
            <person name="Augustine A."/>
        </authorList>
    </citation>
    <scope>NUCLEOTIDE SEQUENCE</scope>
    <source>
        <tissue evidence="1">Leaf</tissue>
    </source>
</reference>
<dbReference type="AlphaFoldDB" id="A0A2P2MSQ4"/>
<accession>A0A2P2MSQ4</accession>
<protein>
    <submittedName>
        <fullName evidence="1">Uncharacterized protein</fullName>
    </submittedName>
</protein>
<proteinExistence type="predicted"/>
<dbReference type="EMBL" id="GGEC01052775">
    <property type="protein sequence ID" value="MBX33259.1"/>
    <property type="molecule type" value="Transcribed_RNA"/>
</dbReference>
<name>A0A2P2MSQ4_RHIMU</name>
<evidence type="ECO:0000313" key="1">
    <source>
        <dbReference type="EMBL" id="MBX33259.1"/>
    </source>
</evidence>